<gene>
    <name evidence="7" type="ORF">DWU89_18260</name>
    <name evidence="6" type="ORF">H8784_17820</name>
</gene>
<dbReference type="Proteomes" id="UP000629596">
    <property type="component" value="Unassembled WGS sequence"/>
</dbReference>
<evidence type="ECO:0000259" key="5">
    <source>
        <dbReference type="PROSITE" id="PS52009"/>
    </source>
</evidence>
<dbReference type="PANTHER" id="PTHR13170">
    <property type="entry name" value="O-GLCNACASE"/>
    <property type="match status" value="1"/>
</dbReference>
<dbReference type="GO" id="GO:0015929">
    <property type="term" value="F:hexosaminidase activity"/>
    <property type="evidence" value="ECO:0007669"/>
    <property type="project" value="UniProtKB-ARBA"/>
</dbReference>
<dbReference type="Pfam" id="PF21809">
    <property type="entry name" value="Glyco_hydro_84_hel"/>
    <property type="match status" value="1"/>
</dbReference>
<dbReference type="SUPFAM" id="SSF55545">
    <property type="entry name" value="beta-N-acetylhexosaminidase-like domain"/>
    <property type="match status" value="1"/>
</dbReference>
<dbReference type="InterPro" id="IPR013780">
    <property type="entry name" value="Glyco_hydro_b"/>
</dbReference>
<dbReference type="EMBL" id="JACRTI010000065">
    <property type="protein sequence ID" value="MBC8603572.1"/>
    <property type="molecule type" value="Genomic_DNA"/>
</dbReference>
<dbReference type="Gene3D" id="2.60.40.1180">
    <property type="entry name" value="Golgi alpha-mannosidase II"/>
    <property type="match status" value="1"/>
</dbReference>
<proteinExistence type="inferred from homology"/>
<accession>A0A3D8H9L9</accession>
<feature type="signal peptide" evidence="4">
    <location>
        <begin position="1"/>
        <end position="18"/>
    </location>
</feature>
<dbReference type="Gene3D" id="3.20.20.80">
    <property type="entry name" value="Glycosidases"/>
    <property type="match status" value="1"/>
</dbReference>
<dbReference type="RefSeq" id="WP_115501067.1">
    <property type="nucleotide sequence ID" value="NZ_JACRTI010000065.1"/>
</dbReference>
<evidence type="ECO:0000256" key="2">
    <source>
        <dbReference type="ARBA" id="ARBA00023295"/>
    </source>
</evidence>
<dbReference type="InterPro" id="IPR029018">
    <property type="entry name" value="Hex-like_dom2"/>
</dbReference>
<keyword evidence="9" id="KW-1185">Reference proteome</keyword>
<comment type="caution">
    <text evidence="7">The sequence shown here is derived from an EMBL/GenBank/DDBJ whole genome shotgun (WGS) entry which is preliminary data.</text>
</comment>
<dbReference type="GO" id="GO:0005975">
    <property type="term" value="P:carbohydrate metabolic process"/>
    <property type="evidence" value="ECO:0007669"/>
    <property type="project" value="UniProtKB-ARBA"/>
</dbReference>
<evidence type="ECO:0000256" key="3">
    <source>
        <dbReference type="PROSITE-ProRule" id="PRU01353"/>
    </source>
</evidence>
<feature type="chain" id="PRO_5017564925" evidence="4">
    <location>
        <begin position="19"/>
        <end position="831"/>
    </location>
</feature>
<keyword evidence="4" id="KW-0732">Signal</keyword>
<evidence type="ECO:0000313" key="8">
    <source>
        <dbReference type="Proteomes" id="UP000256321"/>
    </source>
</evidence>
<dbReference type="InterPro" id="IPR051822">
    <property type="entry name" value="Glycosyl_Hydrolase_84"/>
</dbReference>
<reference evidence="7 8" key="1">
    <citation type="submission" date="2018-07" db="EMBL/GenBank/DDBJ databases">
        <title>Parabacteroides acidifaciens nov. sp., isolated from human feces.</title>
        <authorList>
            <person name="Wang Y.J."/>
        </authorList>
    </citation>
    <scope>NUCLEOTIDE SEQUENCE [LARGE SCALE GENOMIC DNA]</scope>
    <source>
        <strain evidence="7 8">426-9</strain>
    </source>
</reference>
<dbReference type="PANTHER" id="PTHR13170:SF16">
    <property type="entry name" value="PROTEIN O-GLCNACASE"/>
    <property type="match status" value="1"/>
</dbReference>
<keyword evidence="2 3" id="KW-0326">Glycosidase</keyword>
<feature type="active site" description="Proton donor" evidence="3">
    <location>
        <position position="260"/>
    </location>
</feature>
<organism evidence="7 8">
    <name type="scientific">Parabacteroides acidifaciens</name>
    <dbReference type="NCBI Taxonomy" id="2290935"/>
    <lineage>
        <taxon>Bacteria</taxon>
        <taxon>Pseudomonadati</taxon>
        <taxon>Bacteroidota</taxon>
        <taxon>Bacteroidia</taxon>
        <taxon>Bacteroidales</taxon>
        <taxon>Tannerellaceae</taxon>
        <taxon>Parabacteroides</taxon>
    </lineage>
</organism>
<sequence length="831" mass="93381">MKLLNLTAALLLGGALQAQNPLPVIHPQPQMVMPSVNPLKAPHGFILSGMKNPDPDAIRLLRETLSITDEPDALPLEITIEGQAPEPKRSGAYRLIINHTGVYIVAPDSRGLFYAAQTLRQLVQTDKQGNQTLPICTIIDYPDVAFRGTVEGFYGDPWSHADRIEQLRFYGKMKMNTYIYGPKDDPYHSSPNWRKPYPEKEAAQIKDLVKEAAANKVDFVWAIHPGLDIQWTDEDRMNVLNKFGMMYDLGVRSFAVFFDDISGEGAKADKQADLLNFLQKEFIEKKAGVSPLIMCPTEYNRAWAGSDYLDVLGRTLDPAIHVMWTGNSVIHDITLEGQEWVNKRIQRPSYVWWNFPVSDYCRDHLLMGPSYGLDPEAAHAMSGFVANPMERAEASKVALFGVADYAWNMKAYNPESNFTDACRFILPEAPEAFRTFCENNCDPGPNGHRYRRDESVRYAGDAETFLRDFRRHSYNTEAADRMNQLFAEITAAPAAIETSSNKALIDEIKPWLMQFHLLGKAGQTALAVASAGQGEDRAATWQTYLSLTSLLDSMRIIDRTYNQNPYQKGVKTGSRVLTPFVQEIYLQTGRDLLFPDQADQAAAQMSKASILTDIEQLKYQPLKESADQIGYNRLNEVLRIEPGQSFGLAWELQKEATSFSFSLPKSENSGRLFEWSADGKTWTAITGIPADQPRFKLEQIAPEARYIRMRNTTDKQMQIYLYDFTVTTKEDTSIDPARLMYDKNLESVNTLPAGSRIAIDSNKGSSLELYLSGSSRSHIVVEGTPLKGKTKQVLYSGPAGYIKLDKEALEKAKKVELCNEGPDDVRIHEVI</sequence>
<dbReference type="EMBL" id="QREV01000065">
    <property type="protein sequence ID" value="RDU47689.1"/>
    <property type="molecule type" value="Genomic_DNA"/>
</dbReference>
<evidence type="ECO:0000313" key="7">
    <source>
        <dbReference type="EMBL" id="RDU47689.1"/>
    </source>
</evidence>
<dbReference type="Gene3D" id="1.20.58.460">
    <property type="entry name" value="Hyaluronidase post-catalytic domain-like"/>
    <property type="match status" value="1"/>
</dbReference>
<dbReference type="SUPFAM" id="SSF140657">
    <property type="entry name" value="Hyaluronidase post-catalytic domain-like"/>
    <property type="match status" value="1"/>
</dbReference>
<dbReference type="Pfam" id="PF02838">
    <property type="entry name" value="Glyco_hydro_20b"/>
    <property type="match status" value="1"/>
</dbReference>
<dbReference type="InterPro" id="IPR049478">
    <property type="entry name" value="BT_4395-like_hel"/>
</dbReference>
<dbReference type="InterPro" id="IPR011496">
    <property type="entry name" value="O-GlcNAcase_cat"/>
</dbReference>
<dbReference type="Proteomes" id="UP000256321">
    <property type="component" value="Unassembled WGS sequence"/>
</dbReference>
<dbReference type="Gene3D" id="3.30.379.10">
    <property type="entry name" value="Chitobiase/beta-hexosaminidase domain 2-like"/>
    <property type="match status" value="1"/>
</dbReference>
<feature type="domain" description="GH84" evidence="5">
    <location>
        <begin position="145"/>
        <end position="410"/>
    </location>
</feature>
<protein>
    <submittedName>
        <fullName evidence="6">Beta-N-acetylglucosaminidase domain-containing protein</fullName>
    </submittedName>
    <submittedName>
        <fullName evidence="7">Glycoside hydrolase</fullName>
    </submittedName>
</protein>
<dbReference type="InterPro" id="IPR015882">
    <property type="entry name" value="HEX_bac_N"/>
</dbReference>
<dbReference type="AlphaFoldDB" id="A0A3D8H9L9"/>
<keyword evidence="1 3" id="KW-0378">Hydrolase</keyword>
<evidence type="ECO:0000256" key="1">
    <source>
        <dbReference type="ARBA" id="ARBA00022801"/>
    </source>
</evidence>
<dbReference type="GO" id="GO:1901135">
    <property type="term" value="P:carbohydrate derivative metabolic process"/>
    <property type="evidence" value="ECO:0007669"/>
    <property type="project" value="UniProtKB-ARBA"/>
</dbReference>
<comment type="similarity">
    <text evidence="3">Belongs to the glycosyl hydrolase 84 family.</text>
</comment>
<dbReference type="SUPFAM" id="SSF51445">
    <property type="entry name" value="(Trans)glycosidases"/>
    <property type="match status" value="1"/>
</dbReference>
<dbReference type="InterPro" id="IPR017853">
    <property type="entry name" value="GH"/>
</dbReference>
<dbReference type="PROSITE" id="PS52009">
    <property type="entry name" value="GH84"/>
    <property type="match status" value="1"/>
</dbReference>
<name>A0A3D8H9L9_9BACT</name>
<evidence type="ECO:0000313" key="9">
    <source>
        <dbReference type="Proteomes" id="UP000629596"/>
    </source>
</evidence>
<reference evidence="6 9" key="2">
    <citation type="submission" date="2020-08" db="EMBL/GenBank/DDBJ databases">
        <title>Genome public.</title>
        <authorList>
            <person name="Liu C."/>
            <person name="Sun Q."/>
        </authorList>
    </citation>
    <scope>NUCLEOTIDE SEQUENCE [LARGE SCALE GENOMIC DNA]</scope>
    <source>
        <strain evidence="6 9">426_9</strain>
    </source>
</reference>
<evidence type="ECO:0000256" key="4">
    <source>
        <dbReference type="SAM" id="SignalP"/>
    </source>
</evidence>
<evidence type="ECO:0000313" key="6">
    <source>
        <dbReference type="EMBL" id="MBC8603572.1"/>
    </source>
</evidence>
<dbReference type="Pfam" id="PF07555">
    <property type="entry name" value="NAGidase"/>
    <property type="match status" value="1"/>
</dbReference>